<dbReference type="RefSeq" id="WP_058220202.1">
    <property type="nucleotide sequence ID" value="NZ_LKLN01000087.1"/>
</dbReference>
<dbReference type="PATRIC" id="fig|1360.105.peg.1796"/>
<organism evidence="1 2">
    <name type="scientific">Lactococcus lactis subsp. lactis</name>
    <name type="common">Streptococcus lactis</name>
    <dbReference type="NCBI Taxonomy" id="1360"/>
    <lineage>
        <taxon>Bacteria</taxon>
        <taxon>Bacillati</taxon>
        <taxon>Bacillota</taxon>
        <taxon>Bacilli</taxon>
        <taxon>Lactobacillales</taxon>
        <taxon>Streptococcaceae</taxon>
        <taxon>Lactococcus</taxon>
    </lineage>
</organism>
<dbReference type="Pfam" id="PF05135">
    <property type="entry name" value="Phage_connect_1"/>
    <property type="match status" value="1"/>
</dbReference>
<proteinExistence type="predicted"/>
<evidence type="ECO:0000313" key="2">
    <source>
        <dbReference type="Proteomes" id="UP000053058"/>
    </source>
</evidence>
<dbReference type="InterPro" id="IPR021146">
    <property type="entry name" value="Phage_gp6-like_head-tail"/>
</dbReference>
<dbReference type="EMBL" id="LKLN01000087">
    <property type="protein sequence ID" value="KSU01923.1"/>
    <property type="molecule type" value="Genomic_DNA"/>
</dbReference>
<comment type="caution">
    <text evidence="1">The sequence shown here is derived from an EMBL/GenBank/DDBJ whole genome shotgun (WGS) entry which is preliminary data.</text>
</comment>
<protein>
    <recommendedName>
        <fullName evidence="3">Phage head-tail connector protein</fullName>
    </recommendedName>
</protein>
<dbReference type="AlphaFoldDB" id="A0A0V8CKT4"/>
<reference evidence="2" key="1">
    <citation type="submission" date="2015-10" db="EMBL/GenBank/DDBJ databases">
        <title>Draft Genome Sequences of 11 Lactococcus lactis subspecies cremoris strains.</title>
        <authorList>
            <person name="Wels M."/>
            <person name="Backus L."/>
            <person name="Boekhorst J."/>
            <person name="Dijkstra A."/>
            <person name="Beerthuizen M."/>
            <person name="Kelly W."/>
            <person name="Siezen R."/>
            <person name="Bachmann H."/>
            <person name="Van Hijum S."/>
        </authorList>
    </citation>
    <scope>NUCLEOTIDE SEQUENCE [LARGE SCALE GENOMIC DNA]</scope>
    <source>
        <strain evidence="2">KF282</strain>
    </source>
</reference>
<name>A0A0V8CKT4_LACLL</name>
<accession>A0A0V8CKT4</accession>
<evidence type="ECO:0000313" key="1">
    <source>
        <dbReference type="EMBL" id="KSU01923.1"/>
    </source>
</evidence>
<sequence>MAITDDIKKLLGGSSDDRLEVIEKRTRERLLLILGSDLKEVPSELEYIVLDVSLKRFNRIGQEGMQSYSQEGLSMTFSESDFDEYANEIESWQKSKEAEGDKKIGRFRVY</sequence>
<gene>
    <name evidence="1" type="ORF">KF282_2496</name>
</gene>
<dbReference type="Proteomes" id="UP000053058">
    <property type="component" value="Unassembled WGS sequence"/>
</dbReference>
<evidence type="ECO:0008006" key="3">
    <source>
        <dbReference type="Google" id="ProtNLM"/>
    </source>
</evidence>